<dbReference type="InParanoid" id="B9R904"/>
<evidence type="ECO:0000313" key="2">
    <source>
        <dbReference type="Proteomes" id="UP000008311"/>
    </source>
</evidence>
<accession>B9R904</accession>
<keyword evidence="2" id="KW-1185">Reference proteome</keyword>
<evidence type="ECO:0000313" key="1">
    <source>
        <dbReference type="EMBL" id="EEF52081.1"/>
    </source>
</evidence>
<proteinExistence type="predicted"/>
<name>B9R904_RICCO</name>
<reference evidence="2" key="1">
    <citation type="journal article" date="2010" name="Nat. Biotechnol.">
        <title>Draft genome sequence of the oilseed species Ricinus communis.</title>
        <authorList>
            <person name="Chan A.P."/>
            <person name="Crabtree J."/>
            <person name="Zhao Q."/>
            <person name="Lorenzi H."/>
            <person name="Orvis J."/>
            <person name="Puiu D."/>
            <person name="Melake-Berhan A."/>
            <person name="Jones K.M."/>
            <person name="Redman J."/>
            <person name="Chen G."/>
            <person name="Cahoon E.B."/>
            <person name="Gedil M."/>
            <person name="Stanke M."/>
            <person name="Haas B.J."/>
            <person name="Wortman J.R."/>
            <person name="Fraser-Liggett C.M."/>
            <person name="Ravel J."/>
            <person name="Rabinowicz P.D."/>
        </authorList>
    </citation>
    <scope>NUCLEOTIDE SEQUENCE [LARGE SCALE GENOMIC DNA]</scope>
    <source>
        <strain evidence="2">cv. Hale</strain>
    </source>
</reference>
<dbReference type="EMBL" id="EQ973773">
    <property type="protein sequence ID" value="EEF52081.1"/>
    <property type="molecule type" value="Genomic_DNA"/>
</dbReference>
<dbReference type="Proteomes" id="UP000008311">
    <property type="component" value="Unassembled WGS sequence"/>
</dbReference>
<gene>
    <name evidence="1" type="ORF">RCOM_1512880</name>
</gene>
<sequence length="130" mass="14594">MSNKKRNSSLCEKSMKMVMSLGATGPSVVTKNPALVASSVMDTNQPLLLQIPGSRKSQELRIRKQPFSVVMQPNEGKGSSYVVHEDDSVIDGMTSDYIRKFHEKNRYDAYVHETMKFSPDKPFSPLRAVK</sequence>
<protein>
    <submittedName>
        <fullName evidence="1">Uncharacterized protein</fullName>
    </submittedName>
</protein>
<organism evidence="1 2">
    <name type="scientific">Ricinus communis</name>
    <name type="common">Castor bean</name>
    <dbReference type="NCBI Taxonomy" id="3988"/>
    <lineage>
        <taxon>Eukaryota</taxon>
        <taxon>Viridiplantae</taxon>
        <taxon>Streptophyta</taxon>
        <taxon>Embryophyta</taxon>
        <taxon>Tracheophyta</taxon>
        <taxon>Spermatophyta</taxon>
        <taxon>Magnoliopsida</taxon>
        <taxon>eudicotyledons</taxon>
        <taxon>Gunneridae</taxon>
        <taxon>Pentapetalae</taxon>
        <taxon>rosids</taxon>
        <taxon>fabids</taxon>
        <taxon>Malpighiales</taxon>
        <taxon>Euphorbiaceae</taxon>
        <taxon>Acalyphoideae</taxon>
        <taxon>Acalypheae</taxon>
        <taxon>Ricinus</taxon>
    </lineage>
</organism>
<dbReference type="AlphaFoldDB" id="B9R904"/>